<dbReference type="AlphaFoldDB" id="A0A833SNM9"/>
<reference evidence="1" key="1">
    <citation type="submission" date="2020-04" db="EMBL/GenBank/DDBJ databases">
        <title>Hybrid Assembly of Korean Phytophthora infestans isolates.</title>
        <authorList>
            <person name="Prokchorchik M."/>
            <person name="Lee Y."/>
            <person name="Seo J."/>
            <person name="Cho J.-H."/>
            <person name="Park Y.-E."/>
            <person name="Jang D.-C."/>
            <person name="Im J.-S."/>
            <person name="Choi J.-G."/>
            <person name="Park H.-J."/>
            <person name="Lee G.-B."/>
            <person name="Lee Y.-G."/>
            <person name="Hong S.-Y."/>
            <person name="Cho K."/>
            <person name="Sohn K.H."/>
        </authorList>
    </citation>
    <scope>NUCLEOTIDE SEQUENCE</scope>
    <source>
        <strain evidence="1">KR_1_A1</strain>
        <strain evidence="2">KR_2_A2</strain>
    </source>
</reference>
<protein>
    <submittedName>
        <fullName evidence="1">Uncharacterized protein</fullName>
    </submittedName>
</protein>
<organism evidence="1 3">
    <name type="scientific">Phytophthora infestans</name>
    <name type="common">Potato late blight agent</name>
    <name type="synonym">Botrytis infestans</name>
    <dbReference type="NCBI Taxonomy" id="4787"/>
    <lineage>
        <taxon>Eukaryota</taxon>
        <taxon>Sar</taxon>
        <taxon>Stramenopiles</taxon>
        <taxon>Oomycota</taxon>
        <taxon>Peronosporomycetes</taxon>
        <taxon>Peronosporales</taxon>
        <taxon>Peronosporaceae</taxon>
        <taxon>Phytophthora</taxon>
    </lineage>
</organism>
<proteinExistence type="predicted"/>
<sequence length="62" mass="7323">MYDRLHRSTHWHGESLTIDCTAYLETLLQEYSLAQKQTHGQLHHEWLPYAAIATRQVWSQDG</sequence>
<comment type="caution">
    <text evidence="1">The sequence shown here is derived from an EMBL/GenBank/DDBJ whole genome shotgun (WGS) entry which is preliminary data.</text>
</comment>
<dbReference type="EMBL" id="WSZM01000384">
    <property type="protein sequence ID" value="KAF4034138.1"/>
    <property type="molecule type" value="Genomic_DNA"/>
</dbReference>
<dbReference type="Proteomes" id="UP000602510">
    <property type="component" value="Unassembled WGS sequence"/>
</dbReference>
<evidence type="ECO:0000313" key="1">
    <source>
        <dbReference type="EMBL" id="KAF4034138.1"/>
    </source>
</evidence>
<keyword evidence="3" id="KW-1185">Reference proteome</keyword>
<gene>
    <name evidence="1" type="ORF">GN244_ATG13907</name>
    <name evidence="2" type="ORF">GN958_ATG18890</name>
</gene>
<evidence type="ECO:0000313" key="2">
    <source>
        <dbReference type="EMBL" id="KAF4131857.1"/>
    </source>
</evidence>
<accession>A0A833SNM9</accession>
<evidence type="ECO:0000313" key="3">
    <source>
        <dbReference type="Proteomes" id="UP000602510"/>
    </source>
</evidence>
<name>A0A833SNM9_PHYIN</name>
<dbReference type="EMBL" id="JAACNO010002657">
    <property type="protein sequence ID" value="KAF4131857.1"/>
    <property type="molecule type" value="Genomic_DNA"/>
</dbReference>
<dbReference type="Proteomes" id="UP000704712">
    <property type="component" value="Unassembled WGS sequence"/>
</dbReference>